<dbReference type="InterPro" id="IPR001844">
    <property type="entry name" value="Cpn60/GroEL"/>
</dbReference>
<proteinExistence type="inferred from homology"/>
<dbReference type="SUPFAM" id="SSF54849">
    <property type="entry name" value="GroEL-intermediate domain like"/>
    <property type="match status" value="1"/>
</dbReference>
<comment type="subunit">
    <text evidence="7 9">Forms a cylinder of 14 subunits composed of two heptameric rings stacked back-to-back. Interacts with the co-chaperonin GroES.</text>
</comment>
<dbReference type="InterPro" id="IPR027409">
    <property type="entry name" value="GroEL-like_apical_dom_sf"/>
</dbReference>
<evidence type="ECO:0000256" key="3">
    <source>
        <dbReference type="ARBA" id="ARBA00022741"/>
    </source>
</evidence>
<feature type="binding site" evidence="7">
    <location>
        <begin position="87"/>
        <end position="91"/>
    </location>
    <ligand>
        <name>ATP</name>
        <dbReference type="ChEBI" id="CHEBI:30616"/>
    </ligand>
</feature>
<comment type="function">
    <text evidence="7 9">Together with its co-chaperonin GroES, plays an essential role in assisting protein folding. The GroEL-GroES system forms a nano-cage that allows encapsulation of the non-native substrate proteins and provides a physical environment optimized to promote and accelerate protein folding.</text>
</comment>
<evidence type="ECO:0000256" key="7">
    <source>
        <dbReference type="HAMAP-Rule" id="MF_00600"/>
    </source>
</evidence>
<evidence type="ECO:0000256" key="4">
    <source>
        <dbReference type="ARBA" id="ARBA00022840"/>
    </source>
</evidence>
<dbReference type="InterPro" id="IPR027413">
    <property type="entry name" value="GROEL-like_equatorial_sf"/>
</dbReference>
<dbReference type="NCBIfam" id="NF009489">
    <property type="entry name" value="PRK12851.1"/>
    <property type="match status" value="1"/>
</dbReference>
<feature type="binding site" evidence="7">
    <location>
        <position position="415"/>
    </location>
    <ligand>
        <name>ATP</name>
        <dbReference type="ChEBI" id="CHEBI:30616"/>
    </ligand>
</feature>
<dbReference type="CDD" id="cd03344">
    <property type="entry name" value="GroEL"/>
    <property type="match status" value="1"/>
</dbReference>
<dbReference type="Pfam" id="PF00118">
    <property type="entry name" value="Cpn60_TCP1"/>
    <property type="match status" value="1"/>
</dbReference>
<dbReference type="PRINTS" id="PR00298">
    <property type="entry name" value="CHAPERONIN60"/>
</dbReference>
<protein>
    <recommendedName>
        <fullName evidence="7">Chaperonin GroEL</fullName>
        <ecNumber evidence="7">5.6.1.7</ecNumber>
    </recommendedName>
    <alternativeName>
        <fullName evidence="7">60 kDa chaperonin</fullName>
    </alternativeName>
    <alternativeName>
        <fullName evidence="7">Chaperonin-60</fullName>
        <shortName evidence="7">Cpn60</shortName>
    </alternativeName>
</protein>
<dbReference type="NCBIfam" id="NF000592">
    <property type="entry name" value="PRK00013.1"/>
    <property type="match status" value="1"/>
</dbReference>
<keyword evidence="6 7" id="KW-0413">Isomerase</keyword>
<dbReference type="SUPFAM" id="SSF48592">
    <property type="entry name" value="GroEL equatorial domain-like"/>
    <property type="match status" value="1"/>
</dbReference>
<comment type="caution">
    <text evidence="7">Lacks conserved residue(s) required for the propagation of feature annotation.</text>
</comment>
<keyword evidence="4 7" id="KW-0067">ATP-binding</keyword>
<feature type="binding site" evidence="7">
    <location>
        <position position="495"/>
    </location>
    <ligand>
        <name>ATP</name>
        <dbReference type="ChEBI" id="CHEBI:30616"/>
    </ligand>
</feature>
<evidence type="ECO:0000256" key="6">
    <source>
        <dbReference type="ARBA" id="ARBA00023235"/>
    </source>
</evidence>
<dbReference type="InterPro" id="IPR018370">
    <property type="entry name" value="Chaperonin_Cpn60_CS"/>
</dbReference>
<keyword evidence="11" id="KW-1185">Reference proteome</keyword>
<organism evidence="10 11">
    <name type="scientific">Candidatus Liberibacter asiaticus str. gxpsy</name>
    <dbReference type="NCBI Taxonomy" id="1174529"/>
    <lineage>
        <taxon>Bacteria</taxon>
        <taxon>Pseudomonadati</taxon>
        <taxon>Pseudomonadota</taxon>
        <taxon>Alphaproteobacteria</taxon>
        <taxon>Hyphomicrobiales</taxon>
        <taxon>Rhizobiaceae</taxon>
        <taxon>Liberibacter</taxon>
    </lineage>
</organism>
<dbReference type="InterPro" id="IPR027410">
    <property type="entry name" value="TCP-1-like_intermed_sf"/>
</dbReference>
<sequence length="551" mass="58553">MAAKDIKLGTAARDAIAYGVNTLAEAVKCTLGPKGRCVIIGNSFGAPRVTKDGVTVAKSISFKNHFHEVGARMIRDVATNTEDSSGDGTTTATCLAQAIYNEGRKYVTAGLNPMDIKRGIDLAVQEVVEYLKANHKKVGSREEIIQVATISANGDREIGEKIAYAMEQIGPHGIITIDQAKTATTEVRVVQGMQIDRGYISPYFVTSTERMTAEVENPYILIYDKKISALQPLLPILESATQSGRPLCIIAEDVEGDALATLVVNRVRCGLPVLAVKAPAFGDRRKEVLRDIAAVVGATVISEEIGLKLEKATIADLGSAKKVVMSKDDTTIVGGNGPSERIEGRINEIQKAIEDTKSDYDRDKLKERLAKLAGGVAVLEVGDVTEAALGEKKDRYQDSLDATRAASDEGIVPGGGIALVRAAQALSVKGDNEDQCAGIEIVRKALSYPCRQIIKNAGDESELIVSKIQESKTANYGYNAQKSVFGDMFEMGIIDPVKVVRNALQSAGSLAGMMLITEAVVVDAPKDETASPQMPAGGGMGGGMGGMDMMM</sequence>
<dbReference type="Proteomes" id="UP000011820">
    <property type="component" value="Chromosome"/>
</dbReference>
<reference evidence="10 11" key="1">
    <citation type="journal article" date="2013" name="Genome Announc.">
        <title>Complete Genome Sequence of a Chinese Strain of 'Candidatus Liberibacter asiaticus'.</title>
        <authorList>
            <person name="Lin H."/>
            <person name="Han C.S."/>
            <person name="Liu B."/>
            <person name="Lou B."/>
            <person name="Bai X."/>
            <person name="Deng C."/>
            <person name="Civerolo E.L."/>
            <person name="Gupta G."/>
        </authorList>
    </citation>
    <scope>NUCLEOTIDE SEQUENCE [LARGE SCALE GENOMIC DNA]</scope>
    <source>
        <strain evidence="11">gxpsy</strain>
    </source>
</reference>
<dbReference type="SUPFAM" id="SSF52029">
    <property type="entry name" value="GroEL apical domain-like"/>
    <property type="match status" value="1"/>
</dbReference>
<dbReference type="RefSeq" id="WP_015452683.1">
    <property type="nucleotide sequence ID" value="NC_020549.1"/>
</dbReference>
<evidence type="ECO:0000256" key="9">
    <source>
        <dbReference type="RuleBase" id="RU000419"/>
    </source>
</evidence>
<feature type="binding site" evidence="7">
    <location>
        <position position="51"/>
    </location>
    <ligand>
        <name>ATP</name>
        <dbReference type="ChEBI" id="CHEBI:30616"/>
    </ligand>
</feature>
<evidence type="ECO:0000313" key="10">
    <source>
        <dbReference type="EMBL" id="AGH17087.1"/>
    </source>
</evidence>
<evidence type="ECO:0000313" key="11">
    <source>
        <dbReference type="Proteomes" id="UP000011820"/>
    </source>
</evidence>
<evidence type="ECO:0000256" key="8">
    <source>
        <dbReference type="RuleBase" id="RU000418"/>
    </source>
</evidence>
<dbReference type="NCBIfam" id="NF009487">
    <property type="entry name" value="PRK12849.1"/>
    <property type="match status" value="1"/>
</dbReference>
<gene>
    <name evidence="7" type="primary">groEL</name>
    <name evidence="7" type="synonym">groL</name>
    <name evidence="10" type="ORF">WSI_03585</name>
</gene>
<comment type="similarity">
    <text evidence="1 7 8">Belongs to the chaperonin (HSP60) family.</text>
</comment>
<keyword evidence="3 7" id="KW-0547">Nucleotide-binding</keyword>
<feature type="binding site" evidence="7">
    <location>
        <begin position="30"/>
        <end position="33"/>
    </location>
    <ligand>
        <name>ATP</name>
        <dbReference type="ChEBI" id="CHEBI:30616"/>
    </ligand>
</feature>
<dbReference type="InterPro" id="IPR002423">
    <property type="entry name" value="Cpn60/GroEL/TCP-1"/>
</dbReference>
<name>A0ABN4B1E4_LIBAS</name>
<evidence type="ECO:0000256" key="1">
    <source>
        <dbReference type="ARBA" id="ARBA00006607"/>
    </source>
</evidence>
<keyword evidence="5 7" id="KW-0143">Chaperone</keyword>
<dbReference type="EC" id="5.6.1.7" evidence="7"/>
<accession>A0ABN4B1E4</accession>
<dbReference type="Gene3D" id="1.10.560.10">
    <property type="entry name" value="GroEL-like equatorial domain"/>
    <property type="match status" value="1"/>
</dbReference>
<dbReference type="Gene3D" id="3.50.7.10">
    <property type="entry name" value="GroEL"/>
    <property type="match status" value="1"/>
</dbReference>
<dbReference type="Gene3D" id="3.30.260.10">
    <property type="entry name" value="TCP-1-like chaperonin intermediate domain"/>
    <property type="match status" value="1"/>
</dbReference>
<keyword evidence="2 7" id="KW-0963">Cytoplasm</keyword>
<dbReference type="NCBIfam" id="TIGR02348">
    <property type="entry name" value="GroEL"/>
    <property type="match status" value="1"/>
</dbReference>
<dbReference type="PANTHER" id="PTHR45633">
    <property type="entry name" value="60 KDA HEAT SHOCK PROTEIN, MITOCHONDRIAL"/>
    <property type="match status" value="1"/>
</dbReference>
<dbReference type="PROSITE" id="PS00296">
    <property type="entry name" value="CHAPERONINS_CPN60"/>
    <property type="match status" value="1"/>
</dbReference>
<evidence type="ECO:0000256" key="5">
    <source>
        <dbReference type="ARBA" id="ARBA00023186"/>
    </source>
</evidence>
<dbReference type="EMBL" id="CP004005">
    <property type="protein sequence ID" value="AGH17087.1"/>
    <property type="molecule type" value="Genomic_DNA"/>
</dbReference>
<dbReference type="NCBIfam" id="NF009488">
    <property type="entry name" value="PRK12850.1"/>
    <property type="match status" value="1"/>
</dbReference>
<evidence type="ECO:0000256" key="2">
    <source>
        <dbReference type="ARBA" id="ARBA00022490"/>
    </source>
</evidence>
<comment type="subcellular location">
    <subcellularLocation>
        <location evidence="7">Cytoplasm</location>
    </subcellularLocation>
</comment>
<dbReference type="GeneID" id="93077084"/>
<dbReference type="HAMAP" id="MF_00600">
    <property type="entry name" value="CH60"/>
    <property type="match status" value="1"/>
</dbReference>